<dbReference type="InterPro" id="IPR052016">
    <property type="entry name" value="Bact_Sigma-Reg"/>
</dbReference>
<dbReference type="SMART" id="SM00331">
    <property type="entry name" value="PP2C_SIG"/>
    <property type="match status" value="1"/>
</dbReference>
<gene>
    <name evidence="3" type="ORF">POF43_003450</name>
    <name evidence="4" type="ORF">POF50_024195</name>
</gene>
<dbReference type="SUPFAM" id="SSF81606">
    <property type="entry name" value="PP2C-like"/>
    <property type="match status" value="1"/>
</dbReference>
<dbReference type="RefSeq" id="WP_271314940.1">
    <property type="nucleotide sequence ID" value="NZ_JAAGKO020000003.1"/>
</dbReference>
<dbReference type="PANTHER" id="PTHR43156">
    <property type="entry name" value="STAGE II SPORULATION PROTEIN E-RELATED"/>
    <property type="match status" value="1"/>
</dbReference>
<dbReference type="InterPro" id="IPR036457">
    <property type="entry name" value="PPM-type-like_dom_sf"/>
</dbReference>
<dbReference type="EMBL" id="JABXJJ020000031">
    <property type="protein sequence ID" value="MDI5972402.1"/>
    <property type="molecule type" value="Genomic_DNA"/>
</dbReference>
<sequence length="394" mass="41331">MRTEPPGRVLRRARRRTRDAVGAGGSARPAGERVIPGVGRAGNRRLRALPAVLLVCGLVLDLFTPPDLSAAPFYSAAPMVASTLLTLRATVLTGVLACAADVLVDARYGTLSGGGGQTEVVTIATVSGIAVLINRLLKRTDLRLESVRGIALAVQRAVLPQPPGRIGSTDVAARYEAAQSDARLGGDLYAVQDTAYGLRCIVGDVRGKGLGAVEAVAVVLGAFREAAELEPTLGGVTGRVERALDREGLRRASLDRFEGFTTAVLAEIPPGGGEVRVINRGHPLPLLLMPDGTVRQVTPGETAVPLGMESLLPPRNTADHVPFPDGTTLLLHTDGLTEARDRAGVFFEPVAAMSGRVFAGPEDLLDALLADVDRHTGGARDDDLAMIALTRRPR</sequence>
<dbReference type="EC" id="3.1.3.16" evidence="4"/>
<dbReference type="GO" id="GO:0004722">
    <property type="term" value="F:protein serine/threonine phosphatase activity"/>
    <property type="evidence" value="ECO:0007669"/>
    <property type="project" value="UniProtKB-EC"/>
</dbReference>
<accession>A0AA90KAQ8</accession>
<protein>
    <submittedName>
        <fullName evidence="4">PP2C family protein-serine/threonine phosphatase</fullName>
        <ecNumber evidence="4">3.1.3.16</ecNumber>
    </submittedName>
</protein>
<evidence type="ECO:0000313" key="3">
    <source>
        <dbReference type="EMBL" id="MDI5961786.1"/>
    </source>
</evidence>
<dbReference type="AlphaFoldDB" id="A0AA90KAQ8"/>
<evidence type="ECO:0000313" key="5">
    <source>
        <dbReference type="Proteomes" id="UP001156398"/>
    </source>
</evidence>
<dbReference type="Pfam" id="PF07228">
    <property type="entry name" value="SpoIIE"/>
    <property type="match status" value="1"/>
</dbReference>
<dbReference type="EMBL" id="JAAGKO020000003">
    <property type="protein sequence ID" value="MDI5961786.1"/>
    <property type="molecule type" value="Genomic_DNA"/>
</dbReference>
<dbReference type="InterPro" id="IPR001932">
    <property type="entry name" value="PPM-type_phosphatase-like_dom"/>
</dbReference>
<evidence type="ECO:0000256" key="1">
    <source>
        <dbReference type="ARBA" id="ARBA00022801"/>
    </source>
</evidence>
<keyword evidence="5" id="KW-1185">Reference proteome</keyword>
<dbReference type="PANTHER" id="PTHR43156:SF2">
    <property type="entry name" value="STAGE II SPORULATION PROTEIN E"/>
    <property type="match status" value="1"/>
</dbReference>
<evidence type="ECO:0000313" key="4">
    <source>
        <dbReference type="EMBL" id="MDI5972402.1"/>
    </source>
</evidence>
<keyword evidence="1 4" id="KW-0378">Hydrolase</keyword>
<comment type="caution">
    <text evidence="4">The sequence shown here is derived from an EMBL/GenBank/DDBJ whole genome shotgun (WGS) entry which is preliminary data.</text>
</comment>
<dbReference type="Gene3D" id="3.60.40.10">
    <property type="entry name" value="PPM-type phosphatase domain"/>
    <property type="match status" value="1"/>
</dbReference>
<organism evidence="4">
    <name type="scientific">Streptantibioticus silvisoli</name>
    <dbReference type="NCBI Taxonomy" id="2705255"/>
    <lineage>
        <taxon>Bacteria</taxon>
        <taxon>Bacillati</taxon>
        <taxon>Actinomycetota</taxon>
        <taxon>Actinomycetes</taxon>
        <taxon>Kitasatosporales</taxon>
        <taxon>Streptomycetaceae</taxon>
        <taxon>Streptantibioticus</taxon>
    </lineage>
</organism>
<reference evidence="4 5" key="1">
    <citation type="submission" date="2023-05" db="EMBL/GenBank/DDBJ databases">
        <title>Streptantibioticus silvisoli sp. nov., acidotolerant actinomycetes 1 from pine litter.</title>
        <authorList>
            <person name="Swiecimska M."/>
            <person name="Golinska P."/>
            <person name="Sangal V."/>
            <person name="Wachnowicz B."/>
            <person name="Goodfellow M."/>
        </authorList>
    </citation>
    <scope>NUCLEOTIDE SEQUENCE</scope>
    <source>
        <strain evidence="4">SL13</strain>
        <strain evidence="3 5">SL54</strain>
    </source>
</reference>
<dbReference type="Proteomes" id="UP001156398">
    <property type="component" value="Unassembled WGS sequence"/>
</dbReference>
<name>A0AA90KAQ8_9ACTN</name>
<evidence type="ECO:0000259" key="2">
    <source>
        <dbReference type="SMART" id="SM00331"/>
    </source>
</evidence>
<feature type="domain" description="PPM-type phosphatase" evidence="2">
    <location>
        <begin position="169"/>
        <end position="391"/>
    </location>
</feature>
<proteinExistence type="predicted"/>
<dbReference type="FunFam" id="3.60.40.10:FF:000058">
    <property type="entry name" value="Stage II sporulation protein E"/>
    <property type="match status" value="1"/>
</dbReference>